<dbReference type="AlphaFoldDB" id="A0A0N4Y9Q1"/>
<organism evidence="3">
    <name type="scientific">Nippostrongylus brasiliensis</name>
    <name type="common">Rat hookworm</name>
    <dbReference type="NCBI Taxonomy" id="27835"/>
    <lineage>
        <taxon>Eukaryota</taxon>
        <taxon>Metazoa</taxon>
        <taxon>Ecdysozoa</taxon>
        <taxon>Nematoda</taxon>
        <taxon>Chromadorea</taxon>
        <taxon>Rhabditida</taxon>
        <taxon>Rhabditina</taxon>
        <taxon>Rhabditomorpha</taxon>
        <taxon>Strongyloidea</taxon>
        <taxon>Heligmosomidae</taxon>
        <taxon>Nippostrongylus</taxon>
    </lineage>
</organism>
<dbReference type="Proteomes" id="UP000271162">
    <property type="component" value="Unassembled WGS sequence"/>
</dbReference>
<reference evidence="3" key="1">
    <citation type="submission" date="2017-02" db="UniProtKB">
        <authorList>
            <consortium name="WormBaseParasite"/>
        </authorList>
    </citation>
    <scope>IDENTIFICATION</scope>
</reference>
<gene>
    <name evidence="1" type="ORF">NBR_LOCUS13061</name>
</gene>
<evidence type="ECO:0000313" key="2">
    <source>
        <dbReference type="Proteomes" id="UP000271162"/>
    </source>
</evidence>
<evidence type="ECO:0000313" key="1">
    <source>
        <dbReference type="EMBL" id="VDL76650.1"/>
    </source>
</evidence>
<protein>
    <submittedName>
        <fullName evidence="1 3">Uncharacterized protein</fullName>
    </submittedName>
</protein>
<keyword evidence="2" id="KW-1185">Reference proteome</keyword>
<reference evidence="1 2" key="2">
    <citation type="submission" date="2018-11" db="EMBL/GenBank/DDBJ databases">
        <authorList>
            <consortium name="Pathogen Informatics"/>
        </authorList>
    </citation>
    <scope>NUCLEOTIDE SEQUENCE [LARGE SCALE GENOMIC DNA]</scope>
</reference>
<sequence length="86" mass="9203">MMPYRCEISSFQAVSPGWSICQDGPSLDHCGEMGGEQPQTMTMTTTTTTSTFTATTTAEVGVHSLTTSAKRSPLEAVKRNWNALSG</sequence>
<accession>A0A0N4Y9Q1</accession>
<dbReference type="EMBL" id="UYSL01020932">
    <property type="protein sequence ID" value="VDL76650.1"/>
    <property type="molecule type" value="Genomic_DNA"/>
</dbReference>
<name>A0A0N4Y9Q1_NIPBR</name>
<proteinExistence type="predicted"/>
<evidence type="ECO:0000313" key="3">
    <source>
        <dbReference type="WBParaSite" id="NBR_0001306001-mRNA-1"/>
    </source>
</evidence>
<dbReference type="WBParaSite" id="NBR_0001306001-mRNA-1">
    <property type="protein sequence ID" value="NBR_0001306001-mRNA-1"/>
    <property type="gene ID" value="NBR_0001306001"/>
</dbReference>